<gene>
    <name evidence="11" type="ORF">EBB54_25670</name>
</gene>
<sequence length="162" mass="17830">MNTFRNGITRILNGLAGISFLAMVILTCWQVLTRYVLQNPSTWSEELVGYLFAWMSLLGASLVTCERGHMNIPIIVERFSAPVQKLLNCLGEVIAFLFSAVILVFGGVQITTLAMGQMTSSLGVPIGIFYIVLPLCGVLNMIYTVLNIIDILQGRTEEKEAV</sequence>
<dbReference type="InterPro" id="IPR055348">
    <property type="entry name" value="DctQ"/>
</dbReference>
<evidence type="ECO:0000256" key="8">
    <source>
        <dbReference type="ARBA" id="ARBA00038436"/>
    </source>
</evidence>
<protein>
    <submittedName>
        <fullName evidence="11">TRAP transporter small permease</fullName>
    </submittedName>
</protein>
<feature type="transmembrane region" description="Helical" evidence="9">
    <location>
        <begin position="47"/>
        <end position="65"/>
    </location>
</feature>
<feature type="transmembrane region" description="Helical" evidence="9">
    <location>
        <begin position="86"/>
        <end position="108"/>
    </location>
</feature>
<evidence type="ECO:0000256" key="1">
    <source>
        <dbReference type="ARBA" id="ARBA00004429"/>
    </source>
</evidence>
<dbReference type="PANTHER" id="PTHR35011:SF2">
    <property type="entry name" value="2,3-DIKETO-L-GULONATE TRAP TRANSPORTER SMALL PERMEASE PROTEIN YIAM"/>
    <property type="match status" value="1"/>
</dbReference>
<keyword evidence="4" id="KW-0997">Cell inner membrane</keyword>
<dbReference type="RefSeq" id="WP_125129485.1">
    <property type="nucleotide sequence ID" value="NZ_RHJS01000002.1"/>
</dbReference>
<keyword evidence="12" id="KW-1185">Reference proteome</keyword>
<evidence type="ECO:0000256" key="4">
    <source>
        <dbReference type="ARBA" id="ARBA00022519"/>
    </source>
</evidence>
<comment type="subcellular location">
    <subcellularLocation>
        <location evidence="1">Cell inner membrane</location>
        <topology evidence="1">Multi-pass membrane protein</topology>
    </subcellularLocation>
</comment>
<reference evidence="11" key="1">
    <citation type="submission" date="2018-10" db="EMBL/GenBank/DDBJ databases">
        <title>Schaedlerella arabinophila gen. nov. sp. nov., isolated from the mouse intestinal tract and comparative analysis with the genome of the closely related altered Schaedler flora strain ASF502.</title>
        <authorList>
            <person name="Miyake S."/>
            <person name="Soh M."/>
            <person name="Seedorf H."/>
        </authorList>
    </citation>
    <scope>NUCLEOTIDE SEQUENCE [LARGE SCALE GENOMIC DNA]</scope>
    <source>
        <strain evidence="11">DSM 106076</strain>
    </source>
</reference>
<feature type="domain" description="Tripartite ATP-independent periplasmic transporters DctQ component" evidence="10">
    <location>
        <begin position="23"/>
        <end position="153"/>
    </location>
</feature>
<evidence type="ECO:0000256" key="3">
    <source>
        <dbReference type="ARBA" id="ARBA00022475"/>
    </source>
</evidence>
<keyword evidence="6 9" id="KW-1133">Transmembrane helix</keyword>
<keyword evidence="5 9" id="KW-0812">Transmembrane</keyword>
<evidence type="ECO:0000313" key="12">
    <source>
        <dbReference type="Proteomes" id="UP000274920"/>
    </source>
</evidence>
<proteinExistence type="inferred from homology"/>
<keyword evidence="7 9" id="KW-0472">Membrane</keyword>
<evidence type="ECO:0000256" key="9">
    <source>
        <dbReference type="SAM" id="Phobius"/>
    </source>
</evidence>
<evidence type="ECO:0000259" key="10">
    <source>
        <dbReference type="Pfam" id="PF04290"/>
    </source>
</evidence>
<dbReference type="Proteomes" id="UP000274920">
    <property type="component" value="Unassembled WGS sequence"/>
</dbReference>
<dbReference type="EMBL" id="RHJS01000002">
    <property type="protein sequence ID" value="RRK34342.1"/>
    <property type="molecule type" value="Genomic_DNA"/>
</dbReference>
<dbReference type="InterPro" id="IPR007387">
    <property type="entry name" value="TRAP_DctQ"/>
</dbReference>
<evidence type="ECO:0000256" key="2">
    <source>
        <dbReference type="ARBA" id="ARBA00022448"/>
    </source>
</evidence>
<feature type="transmembrane region" description="Helical" evidence="9">
    <location>
        <begin position="128"/>
        <end position="149"/>
    </location>
</feature>
<keyword evidence="3" id="KW-1003">Cell membrane</keyword>
<name>A0A426DNI5_9FIRM</name>
<dbReference type="PANTHER" id="PTHR35011">
    <property type="entry name" value="2,3-DIKETO-L-GULONATE TRAP TRANSPORTER SMALL PERMEASE PROTEIN YIAM"/>
    <property type="match status" value="1"/>
</dbReference>
<dbReference type="GO" id="GO:0022857">
    <property type="term" value="F:transmembrane transporter activity"/>
    <property type="evidence" value="ECO:0007669"/>
    <property type="project" value="TreeGrafter"/>
</dbReference>
<keyword evidence="2" id="KW-0813">Transport</keyword>
<comment type="similarity">
    <text evidence="8">Belongs to the TRAP transporter small permease family.</text>
</comment>
<dbReference type="GO" id="GO:0005886">
    <property type="term" value="C:plasma membrane"/>
    <property type="evidence" value="ECO:0007669"/>
    <property type="project" value="UniProtKB-SubCell"/>
</dbReference>
<dbReference type="AlphaFoldDB" id="A0A426DNI5"/>
<evidence type="ECO:0000313" key="11">
    <source>
        <dbReference type="EMBL" id="RRK34342.1"/>
    </source>
</evidence>
<organism evidence="11 12">
    <name type="scientific">Schaedlerella arabinosiphila</name>
    <dbReference type="NCBI Taxonomy" id="2044587"/>
    <lineage>
        <taxon>Bacteria</taxon>
        <taxon>Bacillati</taxon>
        <taxon>Bacillota</taxon>
        <taxon>Clostridia</taxon>
        <taxon>Lachnospirales</taxon>
        <taxon>Lachnospiraceae</taxon>
        <taxon>Schaedlerella</taxon>
    </lineage>
</organism>
<evidence type="ECO:0000256" key="7">
    <source>
        <dbReference type="ARBA" id="ARBA00023136"/>
    </source>
</evidence>
<accession>A0A426DNI5</accession>
<comment type="caution">
    <text evidence="11">The sequence shown here is derived from an EMBL/GenBank/DDBJ whole genome shotgun (WGS) entry which is preliminary data.</text>
</comment>
<evidence type="ECO:0000256" key="5">
    <source>
        <dbReference type="ARBA" id="ARBA00022692"/>
    </source>
</evidence>
<dbReference type="Pfam" id="PF04290">
    <property type="entry name" value="DctQ"/>
    <property type="match status" value="1"/>
</dbReference>
<feature type="transmembrane region" description="Helical" evidence="9">
    <location>
        <begin position="12"/>
        <end position="32"/>
    </location>
</feature>
<dbReference type="GO" id="GO:0015740">
    <property type="term" value="P:C4-dicarboxylate transport"/>
    <property type="evidence" value="ECO:0007669"/>
    <property type="project" value="TreeGrafter"/>
</dbReference>
<evidence type="ECO:0000256" key="6">
    <source>
        <dbReference type="ARBA" id="ARBA00022989"/>
    </source>
</evidence>